<evidence type="ECO:0000256" key="1">
    <source>
        <dbReference type="SAM" id="Phobius"/>
    </source>
</evidence>
<feature type="transmembrane region" description="Helical" evidence="1">
    <location>
        <begin position="92"/>
        <end position="112"/>
    </location>
</feature>
<comment type="caution">
    <text evidence="2">The sequence shown here is derived from an EMBL/GenBank/DDBJ whole genome shotgun (WGS) entry which is preliminary data.</text>
</comment>
<reference evidence="2 3" key="1">
    <citation type="submission" date="2020-05" db="EMBL/GenBank/DDBJ databases">
        <title>Whole genome sequencing and identification of novel metabolites from Paenibacillus alvei strain JR949.</title>
        <authorList>
            <person name="Rajendhran J."/>
            <person name="Sree Pranav P."/>
            <person name="Mahalakshmi B."/>
            <person name="Karthikeyan R."/>
        </authorList>
    </citation>
    <scope>NUCLEOTIDE SEQUENCE [LARGE SCALE GENOMIC DNA]</scope>
    <source>
        <strain evidence="2 3">JR949</strain>
    </source>
</reference>
<protein>
    <submittedName>
        <fullName evidence="2">Uncharacterized protein</fullName>
    </submittedName>
</protein>
<dbReference type="EMBL" id="JABFOR010000004">
    <property type="protein sequence ID" value="NOJ69903.1"/>
    <property type="molecule type" value="Genomic_DNA"/>
</dbReference>
<keyword evidence="1" id="KW-0472">Membrane</keyword>
<proteinExistence type="predicted"/>
<dbReference type="Proteomes" id="UP000552038">
    <property type="component" value="Unassembled WGS sequence"/>
</dbReference>
<keyword evidence="1" id="KW-1133">Transmembrane helix</keyword>
<evidence type="ECO:0000313" key="3">
    <source>
        <dbReference type="Proteomes" id="UP000552038"/>
    </source>
</evidence>
<sequence length="116" mass="13420">MIQLRRSFSTLITSFILNLIIILPLFFIGKLWIGWSRFNASESFPGDITTIEKYQYILNFSLLALGVCLIINAIIELCVCVSKGFVIRKNNYIAYISVTFFIELVIFILNYFSLFN</sequence>
<dbReference type="RefSeq" id="WP_171415260.1">
    <property type="nucleotide sequence ID" value="NZ_JABFOR010000004.1"/>
</dbReference>
<gene>
    <name evidence="2" type="ORF">HMI46_04985</name>
</gene>
<dbReference type="AlphaFoldDB" id="A0AAP6ZTH1"/>
<feature type="transmembrane region" description="Helical" evidence="1">
    <location>
        <begin position="12"/>
        <end position="35"/>
    </location>
</feature>
<feature type="transmembrane region" description="Helical" evidence="1">
    <location>
        <begin position="55"/>
        <end position="80"/>
    </location>
</feature>
<organism evidence="2 3">
    <name type="scientific">Paenibacillus alvei</name>
    <name type="common">Bacillus alvei</name>
    <dbReference type="NCBI Taxonomy" id="44250"/>
    <lineage>
        <taxon>Bacteria</taxon>
        <taxon>Bacillati</taxon>
        <taxon>Bacillota</taxon>
        <taxon>Bacilli</taxon>
        <taxon>Bacillales</taxon>
        <taxon>Paenibacillaceae</taxon>
        <taxon>Paenibacillus</taxon>
    </lineage>
</organism>
<accession>A0AAP6ZTH1</accession>
<name>A0AAP6ZTH1_PAEAL</name>
<evidence type="ECO:0000313" key="2">
    <source>
        <dbReference type="EMBL" id="NOJ69903.1"/>
    </source>
</evidence>
<keyword evidence="1" id="KW-0812">Transmembrane</keyword>